<sequence length="87" mass="10071">MHQYIGLRDQTMIPIAYSPLLDIPLEEDIQELLHDQISSSTIGDIKYEFPVRNCTSHNRKVVKLGKYAATQKPIIMDLERRTYPLAK</sequence>
<evidence type="ECO:0000313" key="2">
    <source>
        <dbReference type="Proteomes" id="UP001152799"/>
    </source>
</evidence>
<dbReference type="Proteomes" id="UP001152799">
    <property type="component" value="Chromosome 1"/>
</dbReference>
<reference evidence="1" key="1">
    <citation type="submission" date="2022-01" db="EMBL/GenBank/DDBJ databases">
        <authorList>
            <person name="King R."/>
        </authorList>
    </citation>
    <scope>NUCLEOTIDE SEQUENCE</scope>
</reference>
<proteinExistence type="predicted"/>
<dbReference type="AlphaFoldDB" id="A0A9N9MDQ2"/>
<name>A0A9N9MDQ2_9CUCU</name>
<dbReference type="EMBL" id="OU892277">
    <property type="protein sequence ID" value="CAG9759707.1"/>
    <property type="molecule type" value="Genomic_DNA"/>
</dbReference>
<keyword evidence="2" id="KW-1185">Reference proteome</keyword>
<protein>
    <submittedName>
        <fullName evidence="1">Uncharacterized protein</fullName>
    </submittedName>
</protein>
<accession>A0A9N9MDQ2</accession>
<organism evidence="1 2">
    <name type="scientific">Ceutorhynchus assimilis</name>
    <name type="common">cabbage seed weevil</name>
    <dbReference type="NCBI Taxonomy" id="467358"/>
    <lineage>
        <taxon>Eukaryota</taxon>
        <taxon>Metazoa</taxon>
        <taxon>Ecdysozoa</taxon>
        <taxon>Arthropoda</taxon>
        <taxon>Hexapoda</taxon>
        <taxon>Insecta</taxon>
        <taxon>Pterygota</taxon>
        <taxon>Neoptera</taxon>
        <taxon>Endopterygota</taxon>
        <taxon>Coleoptera</taxon>
        <taxon>Polyphaga</taxon>
        <taxon>Cucujiformia</taxon>
        <taxon>Curculionidae</taxon>
        <taxon>Ceutorhynchinae</taxon>
        <taxon>Ceutorhynchus</taxon>
    </lineage>
</organism>
<gene>
    <name evidence="1" type="ORF">CEUTPL_LOCUS449</name>
</gene>
<evidence type="ECO:0000313" key="1">
    <source>
        <dbReference type="EMBL" id="CAG9759707.1"/>
    </source>
</evidence>